<organism evidence="2 3">
    <name type="scientific">Crenichthys baileyi</name>
    <name type="common">White River springfish</name>
    <dbReference type="NCBI Taxonomy" id="28760"/>
    <lineage>
        <taxon>Eukaryota</taxon>
        <taxon>Metazoa</taxon>
        <taxon>Chordata</taxon>
        <taxon>Craniata</taxon>
        <taxon>Vertebrata</taxon>
        <taxon>Euteleostomi</taxon>
        <taxon>Actinopterygii</taxon>
        <taxon>Neopterygii</taxon>
        <taxon>Teleostei</taxon>
        <taxon>Neoteleostei</taxon>
        <taxon>Acanthomorphata</taxon>
        <taxon>Ovalentaria</taxon>
        <taxon>Atherinomorphae</taxon>
        <taxon>Cyprinodontiformes</taxon>
        <taxon>Goodeidae</taxon>
        <taxon>Crenichthys</taxon>
    </lineage>
</organism>
<dbReference type="PROSITE" id="PS50041">
    <property type="entry name" value="C_TYPE_LECTIN_2"/>
    <property type="match status" value="2"/>
</dbReference>
<dbReference type="InterPro" id="IPR001304">
    <property type="entry name" value="C-type_lectin-like"/>
</dbReference>
<dbReference type="PANTHER" id="PTHR45784:SF3">
    <property type="entry name" value="C-TYPE LECTIN DOMAIN FAMILY 4 MEMBER K-LIKE-RELATED"/>
    <property type="match status" value="1"/>
</dbReference>
<keyword evidence="3" id="KW-1185">Reference proteome</keyword>
<dbReference type="AlphaFoldDB" id="A0AAV9QVN6"/>
<dbReference type="PANTHER" id="PTHR45784">
    <property type="entry name" value="C-TYPE LECTIN DOMAIN FAMILY 20 MEMBER A-RELATED"/>
    <property type="match status" value="1"/>
</dbReference>
<feature type="domain" description="C-type lectin" evidence="1">
    <location>
        <begin position="60"/>
        <end position="185"/>
    </location>
</feature>
<dbReference type="InterPro" id="IPR016187">
    <property type="entry name" value="CTDL_fold"/>
</dbReference>
<dbReference type="EMBL" id="JAHHUM010002884">
    <property type="protein sequence ID" value="KAK5600544.1"/>
    <property type="molecule type" value="Genomic_DNA"/>
</dbReference>
<accession>A0AAV9QVN6</accession>
<gene>
    <name evidence="2" type="ORF">CRENBAI_014774</name>
</gene>
<proteinExistence type="predicted"/>
<evidence type="ECO:0000313" key="3">
    <source>
        <dbReference type="Proteomes" id="UP001311232"/>
    </source>
</evidence>
<reference evidence="2 3" key="1">
    <citation type="submission" date="2021-06" db="EMBL/GenBank/DDBJ databases">
        <authorList>
            <person name="Palmer J.M."/>
        </authorList>
    </citation>
    <scope>NUCLEOTIDE SEQUENCE [LARGE SCALE GENOMIC DNA]</scope>
    <source>
        <strain evidence="2 3">MEX-2019</strain>
        <tissue evidence="2">Muscle</tissue>
    </source>
</reference>
<protein>
    <recommendedName>
        <fullName evidence="1">C-type lectin domain-containing protein</fullName>
    </recommendedName>
</protein>
<evidence type="ECO:0000313" key="2">
    <source>
        <dbReference type="EMBL" id="KAK5600544.1"/>
    </source>
</evidence>
<name>A0AAV9QVN6_9TELE</name>
<dbReference type="Pfam" id="PF00059">
    <property type="entry name" value="Lectin_C"/>
    <property type="match status" value="2"/>
</dbReference>
<comment type="caution">
    <text evidence="2">The sequence shown here is derived from an EMBL/GenBank/DDBJ whole genome shotgun (WGS) entry which is preliminary data.</text>
</comment>
<dbReference type="SUPFAM" id="SSF56436">
    <property type="entry name" value="C-type lectin-like"/>
    <property type="match status" value="2"/>
</dbReference>
<dbReference type="Gene3D" id="3.10.100.10">
    <property type="entry name" value="Mannose-Binding Protein A, subunit A"/>
    <property type="match status" value="2"/>
</dbReference>
<evidence type="ECO:0000259" key="1">
    <source>
        <dbReference type="PROSITE" id="PS50041"/>
    </source>
</evidence>
<dbReference type="SMART" id="SM00034">
    <property type="entry name" value="CLECT"/>
    <property type="match status" value="2"/>
</dbReference>
<feature type="domain" description="C-type lectin" evidence="1">
    <location>
        <begin position="201"/>
        <end position="298"/>
    </location>
</feature>
<dbReference type="InterPro" id="IPR016186">
    <property type="entry name" value="C-type_lectin-like/link_sf"/>
</dbReference>
<dbReference type="Proteomes" id="UP001311232">
    <property type="component" value="Unassembled WGS sequence"/>
</dbReference>
<sequence length="367" mass="41666">MAARKMRNRAAVELVLEGGQAGEKLNVAGSRIQEGGSKNTEKIHGAGTTVDQTLCAVSSLAARQYHFIYERKTWADAQSYCREKYTDLVTVDSLDVATILNRKVDLTQMGSARDVRAWIGLFEDIQGWKWSLVNNAFYQGFVTQYRNWGSGQPDNFGSNEPCTEMNSRGEWNDIPCEVTRKPICLTVNGQTAGFVAIQSFMTWTQAQSYCRANYTDLASVRNSAENSNVLAVKPSGESNWLGLYRDTWKWSDGDRYQFSFWSAGQPDGSTEYCATAYFSDSGRWRNWLCGYTKPFICHHDPVPFTKHVMKIKLVRNSTVDLNDAAVQSDLMNRLKQKLQENRVQGNFSLSWRKQVDGKIFYTEQQED</sequence>